<dbReference type="Gene3D" id="2.60.40.10">
    <property type="entry name" value="Immunoglobulins"/>
    <property type="match status" value="4"/>
</dbReference>
<dbReference type="InterPro" id="IPR036179">
    <property type="entry name" value="Ig-like_dom_sf"/>
</dbReference>
<evidence type="ECO:0000256" key="1">
    <source>
        <dbReference type="SAM" id="Phobius"/>
    </source>
</evidence>
<evidence type="ECO:0000313" key="3">
    <source>
        <dbReference type="EMBL" id="RWS13262.1"/>
    </source>
</evidence>
<comment type="caution">
    <text evidence="3">The sequence shown here is derived from an EMBL/GenBank/DDBJ whole genome shotgun (WGS) entry which is preliminary data.</text>
</comment>
<feature type="transmembrane region" description="Helical" evidence="1">
    <location>
        <begin position="515"/>
        <end position="539"/>
    </location>
</feature>
<keyword evidence="1" id="KW-1133">Transmembrane helix</keyword>
<evidence type="ECO:0000259" key="2">
    <source>
        <dbReference type="PROSITE" id="PS50835"/>
    </source>
</evidence>
<protein>
    <recommendedName>
        <fullName evidence="2">Ig-like domain-containing protein</fullName>
    </recommendedName>
</protein>
<dbReference type="InterPro" id="IPR013783">
    <property type="entry name" value="Ig-like_fold"/>
</dbReference>
<feature type="domain" description="Ig-like" evidence="2">
    <location>
        <begin position="73"/>
        <end position="168"/>
    </location>
</feature>
<dbReference type="PANTHER" id="PTHR23278">
    <property type="entry name" value="SIDESTEP PROTEIN"/>
    <property type="match status" value="1"/>
</dbReference>
<name>A0A443RDB7_9ACAR</name>
<dbReference type="Proteomes" id="UP000285301">
    <property type="component" value="Unassembled WGS sequence"/>
</dbReference>
<dbReference type="AlphaFoldDB" id="A0A443RDB7"/>
<sequence length="643" mass="71096">MDANGNLEQARTLTAASLEGRAYFNLHNRPAFLQIDPIRLSDAGDYRCRVDFKKARTVNTVISLKVIVPPDEPRVANVEGVELKGLIGPFNEGDELKLICTTNGGKPRPSLTWWRDFAIIDDSFEYNDKDVTTNQLTIPSLARHHLLSIFMCQAVNNNITVASQTSITLDLNLKPTDVQITQLTPLLVADKEATFECQAFGSRPKAILYWLFDGQRHNTPLNGDHQTRTTITITPKRVHSGDHLTCIAENSKIPNSAISAQLKLDIQYIPRLSLQLGSPTISLNTIQEGNDIYFDCHIDANPPPNKPILWRFNGNVLHPQQGICPTCELSIDSSFYLSLCVAKNDVGLQQKPCTFEIIAGGPPQFPFNCQVVNQSDNALVILCLYNVHSNKSSDRVKHQPSTLYVYPQTFYICEVYDQTSSYLVANVSTTLVLPYLPSSSDTSNNNMQFLVTNLQAATHFKIRIYSQNARGKSDETWLKAQTLRPAERLIDNNTSGNNASGLNTVNVALLRGKPMLIALLIGVAVVTVIVLALGIIAVLRVRRSNNSACDTPPVQPQPQQSGAATMFNEEDEDCCCDEDCCDEMLLTSSAMQQQCNNSKGPPDIIPSFGYSSSGLENKQFLSYGKQSTIALLRPPTFINELDK</sequence>
<keyword evidence="1" id="KW-0472">Membrane</keyword>
<dbReference type="STRING" id="1965070.A0A443RDB7"/>
<accession>A0A443RDB7</accession>
<dbReference type="PROSITE" id="PS50835">
    <property type="entry name" value="IG_LIKE"/>
    <property type="match status" value="3"/>
</dbReference>
<dbReference type="SUPFAM" id="SSF48726">
    <property type="entry name" value="Immunoglobulin"/>
    <property type="match status" value="4"/>
</dbReference>
<dbReference type="InterPro" id="IPR007110">
    <property type="entry name" value="Ig-like_dom"/>
</dbReference>
<feature type="domain" description="Ig-like" evidence="2">
    <location>
        <begin position="279"/>
        <end position="430"/>
    </location>
</feature>
<feature type="domain" description="Ig-like" evidence="2">
    <location>
        <begin position="175"/>
        <end position="265"/>
    </location>
</feature>
<keyword evidence="4" id="KW-1185">Reference proteome</keyword>
<dbReference type="PANTHER" id="PTHR23278:SF19">
    <property type="entry name" value="OBSCURIN"/>
    <property type="match status" value="1"/>
</dbReference>
<gene>
    <name evidence="3" type="ORF">B4U79_07967</name>
</gene>
<organism evidence="3 4">
    <name type="scientific">Dinothrombium tinctorium</name>
    <dbReference type="NCBI Taxonomy" id="1965070"/>
    <lineage>
        <taxon>Eukaryota</taxon>
        <taxon>Metazoa</taxon>
        <taxon>Ecdysozoa</taxon>
        <taxon>Arthropoda</taxon>
        <taxon>Chelicerata</taxon>
        <taxon>Arachnida</taxon>
        <taxon>Acari</taxon>
        <taxon>Acariformes</taxon>
        <taxon>Trombidiformes</taxon>
        <taxon>Prostigmata</taxon>
        <taxon>Anystina</taxon>
        <taxon>Parasitengona</taxon>
        <taxon>Trombidioidea</taxon>
        <taxon>Trombidiidae</taxon>
        <taxon>Dinothrombium</taxon>
    </lineage>
</organism>
<proteinExistence type="predicted"/>
<evidence type="ECO:0000313" key="4">
    <source>
        <dbReference type="Proteomes" id="UP000285301"/>
    </source>
</evidence>
<dbReference type="OrthoDB" id="10006996at2759"/>
<reference evidence="3 4" key="1">
    <citation type="journal article" date="2018" name="Gigascience">
        <title>Genomes of trombidid mites reveal novel predicted allergens and laterally-transferred genes associated with secondary metabolism.</title>
        <authorList>
            <person name="Dong X."/>
            <person name="Chaisiri K."/>
            <person name="Xia D."/>
            <person name="Armstrong S.D."/>
            <person name="Fang Y."/>
            <person name="Donnelly M.J."/>
            <person name="Kadowaki T."/>
            <person name="McGarry J.W."/>
            <person name="Darby A.C."/>
            <person name="Makepeace B.L."/>
        </authorList>
    </citation>
    <scope>NUCLEOTIDE SEQUENCE [LARGE SCALE GENOMIC DNA]</scope>
    <source>
        <strain evidence="3">UoL-WK</strain>
    </source>
</reference>
<dbReference type="EMBL" id="NCKU01001044">
    <property type="protein sequence ID" value="RWS13262.1"/>
    <property type="molecule type" value="Genomic_DNA"/>
</dbReference>
<keyword evidence="1" id="KW-0812">Transmembrane</keyword>